<accession>A0ACB9S758</accession>
<evidence type="ECO:0000313" key="2">
    <source>
        <dbReference type="Proteomes" id="UP001057402"/>
    </source>
</evidence>
<dbReference type="EMBL" id="CM042881">
    <property type="protein sequence ID" value="KAI4387025.1"/>
    <property type="molecule type" value="Genomic_DNA"/>
</dbReference>
<name>A0ACB9S758_9MYRT</name>
<dbReference type="Proteomes" id="UP001057402">
    <property type="component" value="Chromosome 2"/>
</dbReference>
<organism evidence="1 2">
    <name type="scientific">Melastoma candidum</name>
    <dbReference type="NCBI Taxonomy" id="119954"/>
    <lineage>
        <taxon>Eukaryota</taxon>
        <taxon>Viridiplantae</taxon>
        <taxon>Streptophyta</taxon>
        <taxon>Embryophyta</taxon>
        <taxon>Tracheophyta</taxon>
        <taxon>Spermatophyta</taxon>
        <taxon>Magnoliopsida</taxon>
        <taxon>eudicotyledons</taxon>
        <taxon>Gunneridae</taxon>
        <taxon>Pentapetalae</taxon>
        <taxon>rosids</taxon>
        <taxon>malvids</taxon>
        <taxon>Myrtales</taxon>
        <taxon>Melastomataceae</taxon>
        <taxon>Melastomatoideae</taxon>
        <taxon>Melastomateae</taxon>
        <taxon>Melastoma</taxon>
    </lineage>
</organism>
<comment type="caution">
    <text evidence="1">The sequence shown here is derived from an EMBL/GenBank/DDBJ whole genome shotgun (WGS) entry which is preliminary data.</text>
</comment>
<reference evidence="2" key="1">
    <citation type="journal article" date="2023" name="Front. Plant Sci.">
        <title>Chromosomal-level genome assembly of Melastoma candidum provides insights into trichome evolution.</title>
        <authorList>
            <person name="Zhong Y."/>
            <person name="Wu W."/>
            <person name="Sun C."/>
            <person name="Zou P."/>
            <person name="Liu Y."/>
            <person name="Dai S."/>
            <person name="Zhou R."/>
        </authorList>
    </citation>
    <scope>NUCLEOTIDE SEQUENCE [LARGE SCALE GENOMIC DNA]</scope>
</reference>
<keyword evidence="2" id="KW-1185">Reference proteome</keyword>
<gene>
    <name evidence="1" type="ORF">MLD38_004891</name>
</gene>
<proteinExistence type="predicted"/>
<evidence type="ECO:0000313" key="1">
    <source>
        <dbReference type="EMBL" id="KAI4387025.1"/>
    </source>
</evidence>
<sequence length="72" mass="8294">MEIDTKEKSTREVRRRKIVDCGSDHIALITGRTPNLPSPQLPHSSPVSDGDNREFDRFKGHFEGRYRRAAEE</sequence>
<protein>
    <submittedName>
        <fullName evidence="1">Uncharacterized protein</fullName>
    </submittedName>
</protein>